<evidence type="ECO:0000313" key="3">
    <source>
        <dbReference type="Proteomes" id="UP000002011"/>
    </source>
</evidence>
<organism evidence="2 3">
    <name type="scientific">Dyadobacter fermentans (strain ATCC 700827 / DSM 18053 / CIP 107007 / KCTC 52180 / NS114)</name>
    <dbReference type="NCBI Taxonomy" id="471854"/>
    <lineage>
        <taxon>Bacteria</taxon>
        <taxon>Pseudomonadati</taxon>
        <taxon>Bacteroidota</taxon>
        <taxon>Cytophagia</taxon>
        <taxon>Cytophagales</taxon>
        <taxon>Spirosomataceae</taxon>
        <taxon>Dyadobacter</taxon>
    </lineage>
</organism>
<accession>C6VW30</accession>
<dbReference type="eggNOG" id="COG2133">
    <property type="taxonomic scope" value="Bacteria"/>
</dbReference>
<feature type="domain" description="Glucose/Sorbosone dehydrogenase" evidence="1">
    <location>
        <begin position="36"/>
        <end position="247"/>
    </location>
</feature>
<dbReference type="Proteomes" id="UP000002011">
    <property type="component" value="Chromosome"/>
</dbReference>
<dbReference type="InterPro" id="IPR011041">
    <property type="entry name" value="Quinoprot_gluc/sorb_DH_b-prop"/>
</dbReference>
<keyword evidence="3" id="KW-1185">Reference proteome</keyword>
<dbReference type="STRING" id="471854.Dfer_1937"/>
<gene>
    <name evidence="2" type="ordered locus">Dfer_1937</name>
</gene>
<dbReference type="AlphaFoldDB" id="C6VW30"/>
<protein>
    <submittedName>
        <fullName evidence="2">Carbohydrate-binding family 6 protein</fullName>
    </submittedName>
</protein>
<dbReference type="Pfam" id="PF07995">
    <property type="entry name" value="GSDH"/>
    <property type="match status" value="1"/>
</dbReference>
<reference evidence="2 3" key="1">
    <citation type="journal article" date="2009" name="Stand. Genomic Sci.">
        <title>Complete genome sequence of Dyadobacter fermentans type strain (NS114).</title>
        <authorList>
            <person name="Lang E."/>
            <person name="Lapidus A."/>
            <person name="Chertkov O."/>
            <person name="Brettin T."/>
            <person name="Detter J.C."/>
            <person name="Han C."/>
            <person name="Copeland A."/>
            <person name="Glavina Del Rio T."/>
            <person name="Nolan M."/>
            <person name="Chen F."/>
            <person name="Lucas S."/>
            <person name="Tice H."/>
            <person name="Cheng J.F."/>
            <person name="Land M."/>
            <person name="Hauser L."/>
            <person name="Chang Y.J."/>
            <person name="Jeffries C.D."/>
            <person name="Kopitz M."/>
            <person name="Bruce D."/>
            <person name="Goodwin L."/>
            <person name="Pitluck S."/>
            <person name="Ovchinnikova G."/>
            <person name="Pati A."/>
            <person name="Ivanova N."/>
            <person name="Mavrommatis K."/>
            <person name="Chen A."/>
            <person name="Palaniappan K."/>
            <person name="Chain P."/>
            <person name="Bristow J."/>
            <person name="Eisen J.A."/>
            <person name="Markowitz V."/>
            <person name="Hugenholtz P."/>
            <person name="Goker M."/>
            <person name="Rohde M."/>
            <person name="Kyrpides N.C."/>
            <person name="Klenk H.P."/>
        </authorList>
    </citation>
    <scope>NUCLEOTIDE SEQUENCE [LARGE SCALE GENOMIC DNA]</scope>
    <source>
        <strain evidence="3">ATCC 700827 / DSM 18053 / CIP 107007 / KCTC 52180 / NS114</strain>
    </source>
</reference>
<dbReference type="Gene3D" id="2.120.10.30">
    <property type="entry name" value="TolB, C-terminal domain"/>
    <property type="match status" value="1"/>
</dbReference>
<dbReference type="EMBL" id="CP001619">
    <property type="protein sequence ID" value="ACT93162.1"/>
    <property type="molecule type" value="Genomic_DNA"/>
</dbReference>
<dbReference type="InterPro" id="IPR012938">
    <property type="entry name" value="Glc/Sorbosone_DH"/>
</dbReference>
<evidence type="ECO:0000313" key="2">
    <source>
        <dbReference type="EMBL" id="ACT93162.1"/>
    </source>
</evidence>
<proteinExistence type="predicted"/>
<dbReference type="HOGENOM" id="CLU_1056611_0_0_10"/>
<sequence>MGLLAFLLVPVLTFGQLPQGFTQKKLTQDVINEATCMAHAADGRIFVAERSGSVKVFQNGLLSTVHQVQTTTDAEQGLLGITLHPDFAANGKCYLFYTNQQRSRHYLDVIGITPANTVNSVTRVMQFDSILNGNHNGGALLFKDGYLYIAIGDSNRPVFAPQLDTYRGKILWLLDNGEPAPGNPYYNQPGASRQRRSIWAVGFRNPWRMSLDPVSKKLFLIDVGEHFEEINDITAPAASKNYDYGWNCKYPETTDSLKLEIKP</sequence>
<evidence type="ECO:0000259" key="1">
    <source>
        <dbReference type="Pfam" id="PF07995"/>
    </source>
</evidence>
<dbReference type="PANTHER" id="PTHR19328">
    <property type="entry name" value="HEDGEHOG-INTERACTING PROTEIN"/>
    <property type="match status" value="1"/>
</dbReference>
<name>C6VW30_DYAFD</name>
<dbReference type="SUPFAM" id="SSF50952">
    <property type="entry name" value="Soluble quinoprotein glucose dehydrogenase"/>
    <property type="match status" value="1"/>
</dbReference>
<dbReference type="InterPro" id="IPR011042">
    <property type="entry name" value="6-blade_b-propeller_TolB-like"/>
</dbReference>
<dbReference type="PANTHER" id="PTHR19328:SF13">
    <property type="entry name" value="HIPL1 PROTEIN"/>
    <property type="match status" value="1"/>
</dbReference>
<dbReference type="KEGG" id="dfe:Dfer_1937"/>